<name>A0AAE1TJ97_9FABA</name>
<dbReference type="PANTHER" id="PTHR38926:SF80">
    <property type="entry name" value="F-BOX DOMAIN, LEUCINE-RICH REPEAT DOMAIN SUPERFAMILY"/>
    <property type="match status" value="1"/>
</dbReference>
<proteinExistence type="predicted"/>
<dbReference type="InterPro" id="IPR032675">
    <property type="entry name" value="LRR_dom_sf"/>
</dbReference>
<evidence type="ECO:0000313" key="2">
    <source>
        <dbReference type="Proteomes" id="UP001293593"/>
    </source>
</evidence>
<organism evidence="1 2">
    <name type="scientific">Acacia crassicarpa</name>
    <name type="common">northern wattle</name>
    <dbReference type="NCBI Taxonomy" id="499986"/>
    <lineage>
        <taxon>Eukaryota</taxon>
        <taxon>Viridiplantae</taxon>
        <taxon>Streptophyta</taxon>
        <taxon>Embryophyta</taxon>
        <taxon>Tracheophyta</taxon>
        <taxon>Spermatophyta</taxon>
        <taxon>Magnoliopsida</taxon>
        <taxon>eudicotyledons</taxon>
        <taxon>Gunneridae</taxon>
        <taxon>Pentapetalae</taxon>
        <taxon>rosids</taxon>
        <taxon>fabids</taxon>
        <taxon>Fabales</taxon>
        <taxon>Fabaceae</taxon>
        <taxon>Caesalpinioideae</taxon>
        <taxon>mimosoid clade</taxon>
        <taxon>Acacieae</taxon>
        <taxon>Acacia</taxon>
    </lineage>
</organism>
<protein>
    <recommendedName>
        <fullName evidence="3">F-box protein</fullName>
    </recommendedName>
</protein>
<dbReference type="AlphaFoldDB" id="A0AAE1TJ97"/>
<keyword evidence="2" id="KW-1185">Reference proteome</keyword>
<sequence>MEAESGYQSWDDEQIREALGLILSRVSLQDGVREPQFCHEIDLTKWSNCPQQPDQLDRIVQMLITRTSGSMGTLCVSGLQSDSIFTFIAHNAGCLQTLRIPNSSLSDFIVEQLAGRLSMISYLDVSYCMNMSARGLEVIGKNCILLEGLCRNMHPWHTGDHDESSRDDEAIAISSTMPKLKHLEIACHWVTTEGVHKILCACSKLEYFDMWGCENVKAGNLGLHKFPKLTVWGPRSYDCFGGDHLSEAMEIE</sequence>
<dbReference type="PANTHER" id="PTHR38926">
    <property type="entry name" value="F-BOX DOMAIN CONTAINING PROTEIN, EXPRESSED"/>
    <property type="match status" value="1"/>
</dbReference>
<dbReference type="EMBL" id="JAWXYG010000001">
    <property type="protein sequence ID" value="KAK4285470.1"/>
    <property type="molecule type" value="Genomic_DNA"/>
</dbReference>
<dbReference type="Proteomes" id="UP001293593">
    <property type="component" value="Unassembled WGS sequence"/>
</dbReference>
<comment type="caution">
    <text evidence="1">The sequence shown here is derived from an EMBL/GenBank/DDBJ whole genome shotgun (WGS) entry which is preliminary data.</text>
</comment>
<gene>
    <name evidence="1" type="ORF">QN277_002164</name>
</gene>
<reference evidence="1" key="1">
    <citation type="submission" date="2023-10" db="EMBL/GenBank/DDBJ databases">
        <title>Chromosome-level genome of the transformable northern wattle, Acacia crassicarpa.</title>
        <authorList>
            <person name="Massaro I."/>
            <person name="Sinha N.R."/>
            <person name="Poethig S."/>
            <person name="Leichty A.R."/>
        </authorList>
    </citation>
    <scope>NUCLEOTIDE SEQUENCE</scope>
    <source>
        <strain evidence="1">Acra3RX</strain>
        <tissue evidence="1">Leaf</tissue>
    </source>
</reference>
<evidence type="ECO:0008006" key="3">
    <source>
        <dbReference type="Google" id="ProtNLM"/>
    </source>
</evidence>
<dbReference type="SUPFAM" id="SSF52047">
    <property type="entry name" value="RNI-like"/>
    <property type="match status" value="1"/>
</dbReference>
<dbReference type="Gene3D" id="3.80.10.10">
    <property type="entry name" value="Ribonuclease Inhibitor"/>
    <property type="match status" value="1"/>
</dbReference>
<accession>A0AAE1TJ97</accession>
<evidence type="ECO:0000313" key="1">
    <source>
        <dbReference type="EMBL" id="KAK4285470.1"/>
    </source>
</evidence>